<dbReference type="InterPro" id="IPR003347">
    <property type="entry name" value="JmjC_dom"/>
</dbReference>
<keyword evidence="5" id="KW-0804">Transcription</keyword>
<dbReference type="GO" id="GO:0016491">
    <property type="term" value="F:oxidoreductase activity"/>
    <property type="evidence" value="ECO:0007669"/>
    <property type="project" value="UniProtKB-KW"/>
</dbReference>
<dbReference type="OrthoDB" id="5874626at2759"/>
<evidence type="ECO:0000256" key="3">
    <source>
        <dbReference type="ARBA" id="ARBA00023004"/>
    </source>
</evidence>
<dbReference type="PANTHER" id="PTHR23123">
    <property type="entry name" value="PHD/F-BOX CONTAINING PROTEIN"/>
    <property type="match status" value="1"/>
</dbReference>
<organism evidence="8">
    <name type="scientific">Caenorhabditis remanei</name>
    <name type="common">Caenorhabditis vulgaris</name>
    <dbReference type="NCBI Taxonomy" id="31234"/>
    <lineage>
        <taxon>Eukaryota</taxon>
        <taxon>Metazoa</taxon>
        <taxon>Ecdysozoa</taxon>
        <taxon>Nematoda</taxon>
        <taxon>Chromadorea</taxon>
        <taxon>Rhabditida</taxon>
        <taxon>Rhabditina</taxon>
        <taxon>Rhabditomorpha</taxon>
        <taxon>Rhabditoidea</taxon>
        <taxon>Rhabditidae</taxon>
        <taxon>Peloderinae</taxon>
        <taxon>Caenorhabditis</taxon>
    </lineage>
</organism>
<keyword evidence="8" id="KW-1185">Reference proteome</keyword>
<protein>
    <recommendedName>
        <fullName evidence="6">JmjC domain-containing protein</fullName>
    </recommendedName>
</protein>
<dbReference type="STRING" id="31234.E3N7X2"/>
<keyword evidence="3" id="KW-0408">Iron</keyword>
<evidence type="ECO:0000256" key="2">
    <source>
        <dbReference type="ARBA" id="ARBA00023002"/>
    </source>
</evidence>
<dbReference type="InterPro" id="IPR050690">
    <property type="entry name" value="JHDM1_Histone_Demethylase"/>
</dbReference>
<dbReference type="Proteomes" id="UP000008281">
    <property type="component" value="Unassembled WGS sequence"/>
</dbReference>
<dbReference type="PROSITE" id="PS51184">
    <property type="entry name" value="JMJC"/>
    <property type="match status" value="1"/>
</dbReference>
<evidence type="ECO:0000256" key="1">
    <source>
        <dbReference type="ARBA" id="ARBA00022723"/>
    </source>
</evidence>
<keyword evidence="4" id="KW-0805">Transcription regulation</keyword>
<dbReference type="EMBL" id="DS268552">
    <property type="protein sequence ID" value="EFO89213.1"/>
    <property type="molecule type" value="Genomic_DNA"/>
</dbReference>
<evidence type="ECO:0000256" key="4">
    <source>
        <dbReference type="ARBA" id="ARBA00023015"/>
    </source>
</evidence>
<gene>
    <name evidence="7" type="ORF">CRE_17001</name>
</gene>
<evidence type="ECO:0000256" key="5">
    <source>
        <dbReference type="ARBA" id="ARBA00023163"/>
    </source>
</evidence>
<accession>E3N7X2</accession>
<dbReference type="SUPFAM" id="SSF51197">
    <property type="entry name" value="Clavaminate synthase-like"/>
    <property type="match status" value="1"/>
</dbReference>
<proteinExistence type="predicted"/>
<dbReference type="InParanoid" id="E3N7X2"/>
<keyword evidence="2" id="KW-0560">Oxidoreductase</keyword>
<evidence type="ECO:0000313" key="7">
    <source>
        <dbReference type="EMBL" id="EFO89213.1"/>
    </source>
</evidence>
<sequence>MVSEDSEVFCIQSNNFLQGRRIFYVARPTERNLEINKKYEGCDPPEKWIVEELFDELQRVEIKKGYTAFIPAGYIHAVYRPEDSIVFGGNFLMDGHIDRHFEMTAVEENALECGHIEVDNTFPNFENVMWRYTDKVVNERLQKPDPHWKDAIAPPLLRENLDVTKKPNRKLGTKVWTGQRHTPRQPCCL</sequence>
<dbReference type="eggNOG" id="KOG1633">
    <property type="taxonomic scope" value="Eukaryota"/>
</dbReference>
<reference evidence="7" key="1">
    <citation type="submission" date="2007-07" db="EMBL/GenBank/DDBJ databases">
        <title>PCAP assembly of the Caenorhabditis remanei genome.</title>
        <authorList>
            <consortium name="The Caenorhabditis remanei Sequencing Consortium"/>
            <person name="Wilson R.K."/>
        </authorList>
    </citation>
    <scope>NUCLEOTIDE SEQUENCE [LARGE SCALE GENOMIC DNA]</scope>
    <source>
        <strain evidence="7">PB4641</strain>
    </source>
</reference>
<dbReference type="HOGENOM" id="CLU_1435674_0_0_1"/>
<name>E3N7X2_CAERE</name>
<keyword evidence="1" id="KW-0479">Metal-binding</keyword>
<evidence type="ECO:0000259" key="6">
    <source>
        <dbReference type="PROSITE" id="PS51184"/>
    </source>
</evidence>
<dbReference type="GO" id="GO:0046872">
    <property type="term" value="F:metal ion binding"/>
    <property type="evidence" value="ECO:0007669"/>
    <property type="project" value="UniProtKB-KW"/>
</dbReference>
<feature type="domain" description="JmjC" evidence="6">
    <location>
        <begin position="1"/>
        <end position="108"/>
    </location>
</feature>
<dbReference type="AlphaFoldDB" id="E3N7X2"/>
<dbReference type="Gene3D" id="2.60.120.650">
    <property type="entry name" value="Cupin"/>
    <property type="match status" value="1"/>
</dbReference>
<evidence type="ECO:0000313" key="8">
    <source>
        <dbReference type="Proteomes" id="UP000008281"/>
    </source>
</evidence>